<dbReference type="RefSeq" id="WP_227562949.1">
    <property type="nucleotide sequence ID" value="NZ_CP101989.1"/>
</dbReference>
<gene>
    <name evidence="4" type="ORF">NP075_09455</name>
</gene>
<dbReference type="InterPro" id="IPR016181">
    <property type="entry name" value="Acyl_CoA_acyltransferase"/>
</dbReference>
<dbReference type="EMBL" id="CP101989">
    <property type="protein sequence ID" value="UUI66901.1"/>
    <property type="molecule type" value="Genomic_DNA"/>
</dbReference>
<dbReference type="Pfam" id="PF00583">
    <property type="entry name" value="Acetyltransf_1"/>
    <property type="match status" value="1"/>
</dbReference>
<keyword evidence="2" id="KW-0012">Acyltransferase</keyword>
<evidence type="ECO:0000256" key="1">
    <source>
        <dbReference type="ARBA" id="ARBA00022679"/>
    </source>
</evidence>
<keyword evidence="1" id="KW-0808">Transferase</keyword>
<accession>A0ABY5K8X7</accession>
<name>A0ABY5K8X7_9CELL</name>
<sequence>MSGGLLARLPAALRGRRDVLDLQDVWADAAVLAGSTDAVVLVREDPAGSVMWGAGDPQDLGRLVPGALVDHGPGLRWVTVPRAVPLPQDALSAAGVVPCTSWDRLSCDVAPVPQPGEDAVEELDVAADLEAITACLDAANPTTHARPGAPDDVVWWGVRDGRAGLLGVVGVARRPGDGAPSMHLHGLGVVPAARGRGLGTALAARATRRALEDGAPWVALGMYTDNDAARRVYGGLGFHVDVENAGYGPPGAARP</sequence>
<evidence type="ECO:0000313" key="4">
    <source>
        <dbReference type="EMBL" id="UUI66901.1"/>
    </source>
</evidence>
<keyword evidence="5" id="KW-1185">Reference proteome</keyword>
<dbReference type="Proteomes" id="UP001317322">
    <property type="component" value="Chromosome"/>
</dbReference>
<feature type="domain" description="N-acetyltransferase" evidence="3">
    <location>
        <begin position="118"/>
        <end position="255"/>
    </location>
</feature>
<evidence type="ECO:0000256" key="2">
    <source>
        <dbReference type="ARBA" id="ARBA00023315"/>
    </source>
</evidence>
<reference evidence="4 5" key="1">
    <citation type="submission" date="2022-07" db="EMBL/GenBank/DDBJ databases">
        <title>Novel species in genus cellulomonas.</title>
        <authorList>
            <person name="Ye L."/>
        </authorList>
    </citation>
    <scope>NUCLEOTIDE SEQUENCE [LARGE SCALE GENOMIC DNA]</scope>
    <source>
        <strain evidence="5">zg-Y908</strain>
    </source>
</reference>
<proteinExistence type="predicted"/>
<dbReference type="SUPFAM" id="SSF55729">
    <property type="entry name" value="Acyl-CoA N-acyltransferases (Nat)"/>
    <property type="match status" value="1"/>
</dbReference>
<evidence type="ECO:0000259" key="3">
    <source>
        <dbReference type="PROSITE" id="PS51186"/>
    </source>
</evidence>
<dbReference type="PROSITE" id="PS51186">
    <property type="entry name" value="GNAT"/>
    <property type="match status" value="1"/>
</dbReference>
<dbReference type="Gene3D" id="3.40.630.30">
    <property type="match status" value="1"/>
</dbReference>
<dbReference type="PANTHER" id="PTHR43877">
    <property type="entry name" value="AMINOALKYLPHOSPHONATE N-ACETYLTRANSFERASE-RELATED-RELATED"/>
    <property type="match status" value="1"/>
</dbReference>
<dbReference type="InterPro" id="IPR000182">
    <property type="entry name" value="GNAT_dom"/>
</dbReference>
<dbReference type="PANTHER" id="PTHR43877:SF2">
    <property type="entry name" value="AMINOALKYLPHOSPHONATE N-ACETYLTRANSFERASE-RELATED"/>
    <property type="match status" value="1"/>
</dbReference>
<organism evidence="4 5">
    <name type="scientific">Cellulomonas wangsupingiae</name>
    <dbReference type="NCBI Taxonomy" id="2968085"/>
    <lineage>
        <taxon>Bacteria</taxon>
        <taxon>Bacillati</taxon>
        <taxon>Actinomycetota</taxon>
        <taxon>Actinomycetes</taxon>
        <taxon>Micrococcales</taxon>
        <taxon>Cellulomonadaceae</taxon>
        <taxon>Cellulomonas</taxon>
    </lineage>
</organism>
<dbReference type="InterPro" id="IPR050832">
    <property type="entry name" value="Bact_Acetyltransf"/>
</dbReference>
<protein>
    <submittedName>
        <fullName evidence="4">GNAT family N-acetyltransferase</fullName>
    </submittedName>
</protein>
<evidence type="ECO:0000313" key="5">
    <source>
        <dbReference type="Proteomes" id="UP001317322"/>
    </source>
</evidence>